<dbReference type="InterPro" id="IPR050177">
    <property type="entry name" value="Lipid_A_modif_metabolic_enz"/>
</dbReference>
<dbReference type="InterPro" id="IPR001509">
    <property type="entry name" value="Epimerase_deHydtase"/>
</dbReference>
<name>A0A0G1DJQ3_9BACT</name>
<evidence type="ECO:0000313" key="2">
    <source>
        <dbReference type="EMBL" id="KKS97802.1"/>
    </source>
</evidence>
<comment type="caution">
    <text evidence="2">The sequence shown here is derived from an EMBL/GenBank/DDBJ whole genome shotgun (WGS) entry which is preliminary data.</text>
</comment>
<dbReference type="PATRIC" id="fig|1618443.3.peg.917"/>
<gene>
    <name evidence="2" type="ORF">UV73_C0005G0079</name>
</gene>
<dbReference type="Gene3D" id="3.40.50.720">
    <property type="entry name" value="NAD(P)-binding Rossmann-like Domain"/>
    <property type="match status" value="1"/>
</dbReference>
<evidence type="ECO:0000313" key="3">
    <source>
        <dbReference type="Proteomes" id="UP000034894"/>
    </source>
</evidence>
<dbReference type="STRING" id="1618443.UV73_C0005G0079"/>
<proteinExistence type="predicted"/>
<dbReference type="Proteomes" id="UP000034894">
    <property type="component" value="Unassembled WGS sequence"/>
</dbReference>
<dbReference type="EMBL" id="LCFP01000005">
    <property type="protein sequence ID" value="KKS97802.1"/>
    <property type="molecule type" value="Genomic_DNA"/>
</dbReference>
<dbReference type="PANTHER" id="PTHR43245">
    <property type="entry name" value="BIFUNCTIONAL POLYMYXIN RESISTANCE PROTEIN ARNA"/>
    <property type="match status" value="1"/>
</dbReference>
<dbReference type="Pfam" id="PF01370">
    <property type="entry name" value="Epimerase"/>
    <property type="match status" value="1"/>
</dbReference>
<dbReference type="SUPFAM" id="SSF51735">
    <property type="entry name" value="NAD(P)-binding Rossmann-fold domains"/>
    <property type="match status" value="1"/>
</dbReference>
<dbReference type="AlphaFoldDB" id="A0A0G1DJQ3"/>
<reference evidence="2 3" key="1">
    <citation type="journal article" date="2015" name="Nature">
        <title>rRNA introns, odd ribosomes, and small enigmatic genomes across a large radiation of phyla.</title>
        <authorList>
            <person name="Brown C.T."/>
            <person name="Hug L.A."/>
            <person name="Thomas B.C."/>
            <person name="Sharon I."/>
            <person name="Castelle C.J."/>
            <person name="Singh A."/>
            <person name="Wilkins M.J."/>
            <person name="Williams K.H."/>
            <person name="Banfield J.F."/>
        </authorList>
    </citation>
    <scope>NUCLEOTIDE SEQUENCE [LARGE SCALE GENOMIC DNA]</scope>
</reference>
<feature type="domain" description="NAD-dependent epimerase/dehydratase" evidence="1">
    <location>
        <begin position="9"/>
        <end position="241"/>
    </location>
</feature>
<sequence>MMNQSIKNVLVTGGAGYVGAVLVPKLLKESYKVKVLDLFIYGRNVLPKHKNLIEIVGDIRDRKLLQKELKGVDGLIHLAAISNDPSFDLDPRLGKSVNYKANKLLTDLAEKAGVKRFVFVSTSSVYGIKKEKNVTEDLPLEPLTDYSKYKALSEKYVLKKNSGDFTVLAIRPATVCGFSPRLRLDLSVNMLTVQALVNKKITVFGGRQLRPNIHIEDITDLYVECLKYPKTLVGGQVFNAGYENLSVSSIARLVKKVLADPDIKITVTKSADNRSYHISSEKIARILGFRPKHTVEEAISDLVNAFRSGLMENPLDNEMYYNLKLMKKIKLN</sequence>
<dbReference type="PANTHER" id="PTHR43245:SF23">
    <property type="entry name" value="NAD(P)-BINDING DOMAIN-CONTAINING PROTEIN"/>
    <property type="match status" value="1"/>
</dbReference>
<accession>A0A0G1DJQ3</accession>
<dbReference type="CDD" id="cd08946">
    <property type="entry name" value="SDR_e"/>
    <property type="match status" value="1"/>
</dbReference>
<organism evidence="2 3">
    <name type="scientific">Candidatus Gottesmanbacteria bacterium GW2011_GWA2_43_14</name>
    <dbReference type="NCBI Taxonomy" id="1618443"/>
    <lineage>
        <taxon>Bacteria</taxon>
        <taxon>Candidatus Gottesmaniibacteriota</taxon>
    </lineage>
</organism>
<protein>
    <submittedName>
        <fullName evidence="2">UDP-glucose 4-epimerase</fullName>
    </submittedName>
</protein>
<dbReference type="InterPro" id="IPR036291">
    <property type="entry name" value="NAD(P)-bd_dom_sf"/>
</dbReference>
<evidence type="ECO:0000259" key="1">
    <source>
        <dbReference type="Pfam" id="PF01370"/>
    </source>
</evidence>